<accession>A0ABQ6IA48</accession>
<dbReference type="Pfam" id="PF04237">
    <property type="entry name" value="YjbR"/>
    <property type="match status" value="1"/>
</dbReference>
<dbReference type="InterPro" id="IPR058532">
    <property type="entry name" value="YjbR/MT2646/Rv2570-like"/>
</dbReference>
<dbReference type="EMBL" id="BSUN01000001">
    <property type="protein sequence ID" value="GMA34610.1"/>
    <property type="molecule type" value="Genomic_DNA"/>
</dbReference>
<evidence type="ECO:0000313" key="1">
    <source>
        <dbReference type="EMBL" id="GMA34610.1"/>
    </source>
</evidence>
<keyword evidence="2" id="KW-1185">Reference proteome</keyword>
<dbReference type="PANTHER" id="PTHR35145">
    <property type="entry name" value="CYTOPLASMIC PROTEIN-RELATED"/>
    <property type="match status" value="1"/>
</dbReference>
<protein>
    <recommendedName>
        <fullName evidence="3">MmcQ/YjbR family DNA-binding protein</fullName>
    </recommendedName>
</protein>
<name>A0ABQ6IA48_9MICO</name>
<reference evidence="2" key="1">
    <citation type="journal article" date="2019" name="Int. J. Syst. Evol. Microbiol.">
        <title>The Global Catalogue of Microorganisms (GCM) 10K type strain sequencing project: providing services to taxonomists for standard genome sequencing and annotation.</title>
        <authorList>
            <consortium name="The Broad Institute Genomics Platform"/>
            <consortium name="The Broad Institute Genome Sequencing Center for Infectious Disease"/>
            <person name="Wu L."/>
            <person name="Ma J."/>
        </authorList>
    </citation>
    <scope>NUCLEOTIDE SEQUENCE [LARGE SCALE GENOMIC DNA]</scope>
    <source>
        <strain evidence="2">NBRC 112299</strain>
    </source>
</reference>
<sequence>MGVRGVGARDRRRGERGIVNGAELHRRAADRALELPGSVLTHPFGEETDVYKVHGKVFMLVTTVHGEELVNLKARPEDAHALREAYEDITPGWHMNKKHWISLHPGGRVDPEFVDDLVTESYLLVVAGLPRRDRPVNPETFGRP</sequence>
<dbReference type="InterPro" id="IPR038056">
    <property type="entry name" value="YjbR-like_sf"/>
</dbReference>
<gene>
    <name evidence="1" type="ORF">GCM10025876_08140</name>
</gene>
<dbReference type="Gene3D" id="3.90.1150.30">
    <property type="match status" value="1"/>
</dbReference>
<dbReference type="Proteomes" id="UP001157125">
    <property type="component" value="Unassembled WGS sequence"/>
</dbReference>
<dbReference type="InterPro" id="IPR007351">
    <property type="entry name" value="YjbR"/>
</dbReference>
<organism evidence="1 2">
    <name type="scientific">Demequina litorisediminis</name>
    <dbReference type="NCBI Taxonomy" id="1849022"/>
    <lineage>
        <taxon>Bacteria</taxon>
        <taxon>Bacillati</taxon>
        <taxon>Actinomycetota</taxon>
        <taxon>Actinomycetes</taxon>
        <taxon>Micrococcales</taxon>
        <taxon>Demequinaceae</taxon>
        <taxon>Demequina</taxon>
    </lineage>
</organism>
<proteinExistence type="predicted"/>
<dbReference type="SUPFAM" id="SSF142906">
    <property type="entry name" value="YjbR-like"/>
    <property type="match status" value="1"/>
</dbReference>
<evidence type="ECO:0008006" key="3">
    <source>
        <dbReference type="Google" id="ProtNLM"/>
    </source>
</evidence>
<evidence type="ECO:0000313" key="2">
    <source>
        <dbReference type="Proteomes" id="UP001157125"/>
    </source>
</evidence>
<comment type="caution">
    <text evidence="1">The sequence shown here is derived from an EMBL/GenBank/DDBJ whole genome shotgun (WGS) entry which is preliminary data.</text>
</comment>
<dbReference type="PANTHER" id="PTHR35145:SF1">
    <property type="entry name" value="CYTOPLASMIC PROTEIN"/>
    <property type="match status" value="1"/>
</dbReference>